<name>A0A5P2DFR0_STRVZ</name>
<dbReference type="Proteomes" id="UP000325211">
    <property type="component" value="Chromosome"/>
</dbReference>
<proteinExistence type="predicted"/>
<accession>A0A5P2DFR0</accession>
<dbReference type="InterPro" id="IPR011051">
    <property type="entry name" value="RmlC_Cupin_sf"/>
</dbReference>
<evidence type="ECO:0000313" key="1">
    <source>
        <dbReference type="EMBL" id="QES52081.1"/>
    </source>
</evidence>
<organism evidence="1 2">
    <name type="scientific">Streptomyces venezuelae</name>
    <dbReference type="NCBI Taxonomy" id="54571"/>
    <lineage>
        <taxon>Bacteria</taxon>
        <taxon>Bacillati</taxon>
        <taxon>Actinomycetota</taxon>
        <taxon>Actinomycetes</taxon>
        <taxon>Kitasatosporales</taxon>
        <taxon>Streptomycetaceae</taxon>
        <taxon>Streptomyces</taxon>
    </lineage>
</organism>
<dbReference type="SUPFAM" id="SSF51182">
    <property type="entry name" value="RmlC-like cupins"/>
    <property type="match status" value="1"/>
</dbReference>
<reference evidence="1 2" key="1">
    <citation type="submission" date="2018-05" db="EMBL/GenBank/DDBJ databases">
        <title>Streptomyces venezuelae.</title>
        <authorList>
            <person name="Kim W."/>
            <person name="Lee N."/>
            <person name="Cho B.-K."/>
        </authorList>
    </citation>
    <scope>NUCLEOTIDE SEQUENCE [LARGE SCALE GENOMIC DNA]</scope>
    <source>
        <strain evidence="1 2">ATCC 21782</strain>
    </source>
</reference>
<gene>
    <name evidence="1" type="ORF">DEJ50_01795</name>
</gene>
<dbReference type="AlphaFoldDB" id="A0A5P2DFR0"/>
<evidence type="ECO:0000313" key="2">
    <source>
        <dbReference type="Proteomes" id="UP000325211"/>
    </source>
</evidence>
<dbReference type="EMBL" id="CP029190">
    <property type="protein sequence ID" value="QES52081.1"/>
    <property type="molecule type" value="Genomic_DNA"/>
</dbReference>
<dbReference type="Gene3D" id="2.60.120.10">
    <property type="entry name" value="Jelly Rolls"/>
    <property type="match status" value="1"/>
</dbReference>
<dbReference type="OrthoDB" id="5190473at2"/>
<sequence>MRLGRLADEHIAAARADEHGRSALLILREAPLRQSVIALAAGTRLGEHTTPPPASLQVLRGTARVTTDDAVVDLPEGALYLLPDDRARHSVTALTDTAVLLTSVNL</sequence>
<protein>
    <submittedName>
        <fullName evidence="1">Cupin</fullName>
    </submittedName>
</protein>
<dbReference type="InterPro" id="IPR014710">
    <property type="entry name" value="RmlC-like_jellyroll"/>
</dbReference>